<evidence type="ECO:0000313" key="3">
    <source>
        <dbReference type="EMBL" id="MFC4244123.1"/>
    </source>
</evidence>
<dbReference type="InterPro" id="IPR051912">
    <property type="entry name" value="Alkylbase_DNA_Glycosylase/TA"/>
</dbReference>
<dbReference type="PANTHER" id="PTHR43003">
    <property type="entry name" value="DNA-3-METHYLADENINE GLYCOSYLASE"/>
    <property type="match status" value="1"/>
</dbReference>
<keyword evidence="1" id="KW-0227">DNA damage</keyword>
<dbReference type="InterPro" id="IPR011257">
    <property type="entry name" value="DNA_glycosylase"/>
</dbReference>
<dbReference type="PANTHER" id="PTHR43003:SF6">
    <property type="entry name" value="DNA GLYCOSYLASE"/>
    <property type="match status" value="1"/>
</dbReference>
<accession>A0ABV8Q915</accession>
<dbReference type="SUPFAM" id="SSF48150">
    <property type="entry name" value="DNA-glycosylase"/>
    <property type="match status" value="1"/>
</dbReference>
<reference evidence="4" key="1">
    <citation type="journal article" date="2019" name="Int. J. Syst. Evol. Microbiol.">
        <title>The Global Catalogue of Microorganisms (GCM) 10K type strain sequencing project: providing services to taxonomists for standard genome sequencing and annotation.</title>
        <authorList>
            <consortium name="The Broad Institute Genomics Platform"/>
            <consortium name="The Broad Institute Genome Sequencing Center for Infectious Disease"/>
            <person name="Wu L."/>
            <person name="Ma J."/>
        </authorList>
    </citation>
    <scope>NUCLEOTIDE SEQUENCE [LARGE SCALE GENOMIC DNA]</scope>
    <source>
        <strain evidence="4">CGMCC 1.10363</strain>
    </source>
</reference>
<gene>
    <name evidence="3" type="ORF">ACFOYW_12130</name>
</gene>
<dbReference type="RefSeq" id="WP_390229186.1">
    <property type="nucleotide sequence ID" value="NZ_JBHSCN010000005.1"/>
</dbReference>
<dbReference type="EMBL" id="JBHSCN010000005">
    <property type="protein sequence ID" value="MFC4244123.1"/>
    <property type="molecule type" value="Genomic_DNA"/>
</dbReference>
<proteinExistence type="predicted"/>
<sequence length="326" mass="35571">MTLVTDASSAVDAALDAADEASAAPVTTIYEPALPVDLRATLAPIGRGPYDPTTQWSGAGVWRTFHTPSGPATLHLEQSRVGAPVRARAWGPGAEWAIDGVPQLLGRDDDWSQLDVAAHPFLVETLRRNPGLRLPTTRRVFEALCPAILEQKVTSLEAYRSWAALVTRLGHRAPGAAIEPRMPARLRLAPTAAEWRFVPSWEWHRAGVDPTRSRTLVEAAARAAAIDRVTRADALTSLRGVGVWTAAEAMQRSHGDPDQVSVGDYHVPHFVGHALAGDRNCDDDGMLELLAPWVGQRQRVVRLILASGRLPERRGPRATITDHRWR</sequence>
<dbReference type="Proteomes" id="UP001595900">
    <property type="component" value="Unassembled WGS sequence"/>
</dbReference>
<keyword evidence="2" id="KW-0234">DNA repair</keyword>
<evidence type="ECO:0000313" key="4">
    <source>
        <dbReference type="Proteomes" id="UP001595900"/>
    </source>
</evidence>
<name>A0ABV8Q915_9MICO</name>
<dbReference type="Gene3D" id="1.10.340.30">
    <property type="entry name" value="Hypothetical protein, domain 2"/>
    <property type="match status" value="1"/>
</dbReference>
<evidence type="ECO:0000256" key="1">
    <source>
        <dbReference type="ARBA" id="ARBA00022763"/>
    </source>
</evidence>
<evidence type="ECO:0000256" key="2">
    <source>
        <dbReference type="ARBA" id="ARBA00023204"/>
    </source>
</evidence>
<organism evidence="3 4">
    <name type="scientific">Gryllotalpicola reticulitermitis</name>
    <dbReference type="NCBI Taxonomy" id="1184153"/>
    <lineage>
        <taxon>Bacteria</taxon>
        <taxon>Bacillati</taxon>
        <taxon>Actinomycetota</taxon>
        <taxon>Actinomycetes</taxon>
        <taxon>Micrococcales</taxon>
        <taxon>Microbacteriaceae</taxon>
        <taxon>Gryllotalpicola</taxon>
    </lineage>
</organism>
<protein>
    <submittedName>
        <fullName evidence="3">DNA-3-methyladenine glycosylase family protein</fullName>
    </submittedName>
</protein>
<keyword evidence="4" id="KW-1185">Reference proteome</keyword>
<comment type="caution">
    <text evidence="3">The sequence shown here is derived from an EMBL/GenBank/DDBJ whole genome shotgun (WGS) entry which is preliminary data.</text>
</comment>